<evidence type="ECO:0000256" key="1">
    <source>
        <dbReference type="ARBA" id="ARBA00022679"/>
    </source>
</evidence>
<dbReference type="PANTHER" id="PTHR43420:SF12">
    <property type="entry name" value="N-ACETYLTRANSFERASE DOMAIN-CONTAINING PROTEIN"/>
    <property type="match status" value="1"/>
</dbReference>
<keyword evidence="2 4" id="KW-0012">Acyltransferase</keyword>
<gene>
    <name evidence="4" type="ORF">ACFOMD_07225</name>
</gene>
<protein>
    <submittedName>
        <fullName evidence="4">GNAT family N-acetyltransferase</fullName>
        <ecNumber evidence="4">2.3.1.-</ecNumber>
    </submittedName>
</protein>
<dbReference type="EMBL" id="JBHRXV010000004">
    <property type="protein sequence ID" value="MFC3712354.1"/>
    <property type="molecule type" value="Genomic_DNA"/>
</dbReference>
<dbReference type="PROSITE" id="PS51186">
    <property type="entry name" value="GNAT"/>
    <property type="match status" value="1"/>
</dbReference>
<evidence type="ECO:0000313" key="5">
    <source>
        <dbReference type="Proteomes" id="UP001595615"/>
    </source>
</evidence>
<sequence>MSIRLALAGPRDVTRMGRIMETSFDPRFGEAWNAMQLAGALGIADTWGQLGFDKEDAFGFSLTRRVIDEAELMLVAVLPGERGRGLGRRLVEGAMHKARQRGAHKMFLEVRDGNSAAFSLYESLGFSEAGRRQNYYSGDMGERFDAITMRRDLI</sequence>
<dbReference type="InterPro" id="IPR016181">
    <property type="entry name" value="Acyl_CoA_acyltransferase"/>
</dbReference>
<accession>A0ABV7X897</accession>
<organism evidence="4 5">
    <name type="scientific">Sphingoaurantiacus capsulatus</name>
    <dbReference type="NCBI Taxonomy" id="1771310"/>
    <lineage>
        <taxon>Bacteria</taxon>
        <taxon>Pseudomonadati</taxon>
        <taxon>Pseudomonadota</taxon>
        <taxon>Alphaproteobacteria</taxon>
        <taxon>Sphingomonadales</taxon>
        <taxon>Sphingosinicellaceae</taxon>
        <taxon>Sphingoaurantiacus</taxon>
    </lineage>
</organism>
<evidence type="ECO:0000256" key="2">
    <source>
        <dbReference type="ARBA" id="ARBA00023315"/>
    </source>
</evidence>
<evidence type="ECO:0000313" key="4">
    <source>
        <dbReference type="EMBL" id="MFC3712354.1"/>
    </source>
</evidence>
<keyword evidence="1 4" id="KW-0808">Transferase</keyword>
<dbReference type="PANTHER" id="PTHR43420">
    <property type="entry name" value="ACETYLTRANSFERASE"/>
    <property type="match status" value="1"/>
</dbReference>
<dbReference type="Gene3D" id="3.40.630.30">
    <property type="match status" value="1"/>
</dbReference>
<dbReference type="Pfam" id="PF00583">
    <property type="entry name" value="Acetyltransf_1"/>
    <property type="match status" value="1"/>
</dbReference>
<feature type="domain" description="N-acetyltransferase" evidence="3">
    <location>
        <begin position="3"/>
        <end position="154"/>
    </location>
</feature>
<dbReference type="RefSeq" id="WP_380859058.1">
    <property type="nucleotide sequence ID" value="NZ_JBHRXV010000004.1"/>
</dbReference>
<dbReference type="InterPro" id="IPR000182">
    <property type="entry name" value="GNAT_dom"/>
</dbReference>
<dbReference type="SUPFAM" id="SSF55729">
    <property type="entry name" value="Acyl-CoA N-acyltransferases (Nat)"/>
    <property type="match status" value="1"/>
</dbReference>
<comment type="caution">
    <text evidence="4">The sequence shown here is derived from an EMBL/GenBank/DDBJ whole genome shotgun (WGS) entry which is preliminary data.</text>
</comment>
<name>A0ABV7X897_9SPHN</name>
<dbReference type="GO" id="GO:0016746">
    <property type="term" value="F:acyltransferase activity"/>
    <property type="evidence" value="ECO:0007669"/>
    <property type="project" value="UniProtKB-KW"/>
</dbReference>
<reference evidence="5" key="1">
    <citation type="journal article" date="2019" name="Int. J. Syst. Evol. Microbiol.">
        <title>The Global Catalogue of Microorganisms (GCM) 10K type strain sequencing project: providing services to taxonomists for standard genome sequencing and annotation.</title>
        <authorList>
            <consortium name="The Broad Institute Genomics Platform"/>
            <consortium name="The Broad Institute Genome Sequencing Center for Infectious Disease"/>
            <person name="Wu L."/>
            <person name="Ma J."/>
        </authorList>
    </citation>
    <scope>NUCLEOTIDE SEQUENCE [LARGE SCALE GENOMIC DNA]</scope>
    <source>
        <strain evidence="5">KCTC 42644</strain>
    </source>
</reference>
<evidence type="ECO:0000259" key="3">
    <source>
        <dbReference type="PROSITE" id="PS51186"/>
    </source>
</evidence>
<proteinExistence type="predicted"/>
<keyword evidence="5" id="KW-1185">Reference proteome</keyword>
<dbReference type="EC" id="2.3.1.-" evidence="4"/>
<dbReference type="InterPro" id="IPR050680">
    <property type="entry name" value="YpeA/RimI_acetyltransf"/>
</dbReference>
<dbReference type="Proteomes" id="UP001595615">
    <property type="component" value="Unassembled WGS sequence"/>
</dbReference>